<accession>A0A974I2E4</accession>
<gene>
    <name evidence="1" type="ORF">XELAEV_18010922mg</name>
</gene>
<dbReference type="Proteomes" id="UP000694892">
    <property type="component" value="Chromosome 1S"/>
</dbReference>
<sequence>MVIKEAFERAVASDRSLLLQDKGVVVEPHGERETPHILDGNSMAQGARVNRVDTNPKRRRKTQLSNTRFCTMFSKQAHKIKRIVQKHWKILLQDPHLARNVASWISKSLYRSKDGSQGAAWLKYKGTCRCGRNRCKALLTNTNKKYKIPCYFNCLSKGVVYLATCYCGAQNVGQTVRPVGVRILEHLSAAERGDTKSAIANHVVTGQCDLNKIRFQIIDRPQSEVRRGDVNRRLYFY</sequence>
<name>A0A974I2E4_XENLA</name>
<dbReference type="AlphaFoldDB" id="A0A974I2E4"/>
<organism evidence="1 2">
    <name type="scientific">Xenopus laevis</name>
    <name type="common">African clawed frog</name>
    <dbReference type="NCBI Taxonomy" id="8355"/>
    <lineage>
        <taxon>Eukaryota</taxon>
        <taxon>Metazoa</taxon>
        <taxon>Chordata</taxon>
        <taxon>Craniata</taxon>
        <taxon>Vertebrata</taxon>
        <taxon>Euteleostomi</taxon>
        <taxon>Amphibia</taxon>
        <taxon>Batrachia</taxon>
        <taxon>Anura</taxon>
        <taxon>Pipoidea</taxon>
        <taxon>Pipidae</taxon>
        <taxon>Xenopodinae</taxon>
        <taxon>Xenopus</taxon>
        <taxon>Xenopus</taxon>
    </lineage>
</organism>
<evidence type="ECO:0000313" key="1">
    <source>
        <dbReference type="EMBL" id="OCT98686.1"/>
    </source>
</evidence>
<dbReference type="EMBL" id="CM004467">
    <property type="protein sequence ID" value="OCT98686.1"/>
    <property type="molecule type" value="Genomic_DNA"/>
</dbReference>
<evidence type="ECO:0000313" key="2">
    <source>
        <dbReference type="Proteomes" id="UP000694892"/>
    </source>
</evidence>
<reference evidence="2" key="1">
    <citation type="journal article" date="2016" name="Nature">
        <title>Genome evolution in the allotetraploid frog Xenopus laevis.</title>
        <authorList>
            <person name="Session A.M."/>
            <person name="Uno Y."/>
            <person name="Kwon T."/>
            <person name="Chapman J.A."/>
            <person name="Toyoda A."/>
            <person name="Takahashi S."/>
            <person name="Fukui A."/>
            <person name="Hikosaka A."/>
            <person name="Suzuki A."/>
            <person name="Kondo M."/>
            <person name="van Heeringen S.J."/>
            <person name="Quigley I."/>
            <person name="Heinz S."/>
            <person name="Ogino H."/>
            <person name="Ochi H."/>
            <person name="Hellsten U."/>
            <person name="Lyons J.B."/>
            <person name="Simakov O."/>
            <person name="Putnam N."/>
            <person name="Stites J."/>
            <person name="Kuroki Y."/>
            <person name="Tanaka T."/>
            <person name="Michiue T."/>
            <person name="Watanabe M."/>
            <person name="Bogdanovic O."/>
            <person name="Lister R."/>
            <person name="Georgiou G."/>
            <person name="Paranjpe S.S."/>
            <person name="van Kruijsbergen I."/>
            <person name="Shu S."/>
            <person name="Carlson J."/>
            <person name="Kinoshita T."/>
            <person name="Ohta Y."/>
            <person name="Mawaribuchi S."/>
            <person name="Jenkins J."/>
            <person name="Grimwood J."/>
            <person name="Schmutz J."/>
            <person name="Mitros T."/>
            <person name="Mozaffari S.V."/>
            <person name="Suzuki Y."/>
            <person name="Haramoto Y."/>
            <person name="Yamamoto T.S."/>
            <person name="Takagi C."/>
            <person name="Heald R."/>
            <person name="Miller K."/>
            <person name="Haudenschild C."/>
            <person name="Kitzman J."/>
            <person name="Nakayama T."/>
            <person name="Izutsu Y."/>
            <person name="Robert J."/>
            <person name="Fortriede J."/>
            <person name="Burns K."/>
            <person name="Lotay V."/>
            <person name="Karimi K."/>
            <person name="Yasuoka Y."/>
            <person name="Dichmann D.S."/>
            <person name="Flajnik M.F."/>
            <person name="Houston D.W."/>
            <person name="Shendure J."/>
            <person name="DuPasquier L."/>
            <person name="Vize P.D."/>
            <person name="Zorn A.M."/>
            <person name="Ito M."/>
            <person name="Marcotte E.M."/>
            <person name="Wallingford J.B."/>
            <person name="Ito Y."/>
            <person name="Asashima M."/>
            <person name="Ueno N."/>
            <person name="Matsuda Y."/>
            <person name="Veenstra G.J."/>
            <person name="Fujiyama A."/>
            <person name="Harland R.M."/>
            <person name="Taira M."/>
            <person name="Rokhsar D.S."/>
        </authorList>
    </citation>
    <scope>NUCLEOTIDE SEQUENCE [LARGE SCALE GENOMIC DNA]</scope>
    <source>
        <strain evidence="2">J</strain>
    </source>
</reference>
<protein>
    <submittedName>
        <fullName evidence="1">Uncharacterized protein</fullName>
    </submittedName>
</protein>
<proteinExistence type="predicted"/>